<dbReference type="InterPro" id="IPR018584">
    <property type="entry name" value="GT87"/>
</dbReference>
<feature type="transmembrane region" description="Helical" evidence="9">
    <location>
        <begin position="300"/>
        <end position="320"/>
    </location>
</feature>
<name>A0ABV8R0L4_9MICC</name>
<dbReference type="Pfam" id="PF09594">
    <property type="entry name" value="GT87"/>
    <property type="match status" value="1"/>
</dbReference>
<evidence type="ECO:0000256" key="1">
    <source>
        <dbReference type="ARBA" id="ARBA00004651"/>
    </source>
</evidence>
<feature type="transmembrane region" description="Helical" evidence="9">
    <location>
        <begin position="219"/>
        <end position="240"/>
    </location>
</feature>
<keyword evidence="2" id="KW-1003">Cell membrane</keyword>
<sequence length="473" mass="51501">MAFYPPSLEKDPTISTDTFFAALARFRDHLLPAPAQAWLKTPRGLWTVFAGVHLFFLIFSAILSLRGEAFSDTVIYRIWADVGFDETKITGPSPWVYPILALIPMAVAHIFGNGPFFFLWVLMISALNFLAVAKLTSWGRKPQAIPAALWWISFTAILGWLGFARVDGFTAPVVLIALSLGVAQPFLVSFILSTATWVKVWPAAIVLALFTVVKQRVRVVLAGVLATALVVVLALSMNSLPKLLDFLLQQGDRGMQLEATFTTPWLWMSVLGLGGSHMYMNQNINSMQVDGPGTELMSVLMQPLLIVAALLVAGLIFWALHTGKRTGGPDRTGLLLLGALALATAFVVFNKVGSPQFMVWLSPAVAVGLTHDWKKWRVPATMLIAIGALTFLIYPLFYDALSHNNPIMAGVLTLRNLLLVVLFIWAVRQLVLTGRETNPTTGSPTKGLLAAEEPNDAQPAAAQVIAPSTVEES</sequence>
<evidence type="ECO:0000313" key="11">
    <source>
        <dbReference type="Proteomes" id="UP001595773"/>
    </source>
</evidence>
<dbReference type="EMBL" id="JBHSCQ010000013">
    <property type="protein sequence ID" value="MFC4265905.1"/>
    <property type="molecule type" value="Genomic_DNA"/>
</dbReference>
<feature type="transmembrane region" description="Helical" evidence="9">
    <location>
        <begin position="332"/>
        <end position="349"/>
    </location>
</feature>
<gene>
    <name evidence="10" type="ORF">ACFOW9_09875</name>
</gene>
<proteinExistence type="inferred from homology"/>
<accession>A0ABV8R0L4</accession>
<evidence type="ECO:0000256" key="6">
    <source>
        <dbReference type="ARBA" id="ARBA00023136"/>
    </source>
</evidence>
<keyword evidence="11" id="KW-1185">Reference proteome</keyword>
<comment type="similarity">
    <text evidence="7">Belongs to the glycosyltransferase 87 family.</text>
</comment>
<comment type="subcellular location">
    <subcellularLocation>
        <location evidence="1">Cell membrane</location>
        <topology evidence="1">Multi-pass membrane protein</topology>
    </subcellularLocation>
</comment>
<feature type="transmembrane region" description="Helical" evidence="9">
    <location>
        <begin position="169"/>
        <end position="188"/>
    </location>
</feature>
<evidence type="ECO:0000256" key="3">
    <source>
        <dbReference type="ARBA" id="ARBA00022679"/>
    </source>
</evidence>
<evidence type="ECO:0000256" key="4">
    <source>
        <dbReference type="ARBA" id="ARBA00022692"/>
    </source>
</evidence>
<keyword evidence="3" id="KW-0808">Transferase</keyword>
<reference evidence="11" key="1">
    <citation type="journal article" date="2019" name="Int. J. Syst. Evol. Microbiol.">
        <title>The Global Catalogue of Microorganisms (GCM) 10K type strain sequencing project: providing services to taxonomists for standard genome sequencing and annotation.</title>
        <authorList>
            <consortium name="The Broad Institute Genomics Platform"/>
            <consortium name="The Broad Institute Genome Sequencing Center for Infectious Disease"/>
            <person name="Wu L."/>
            <person name="Ma J."/>
        </authorList>
    </citation>
    <scope>NUCLEOTIDE SEQUENCE [LARGE SCALE GENOMIC DNA]</scope>
    <source>
        <strain evidence="11">CGMCC 1.10698</strain>
    </source>
</reference>
<keyword evidence="6 9" id="KW-0472">Membrane</keyword>
<evidence type="ECO:0000313" key="10">
    <source>
        <dbReference type="EMBL" id="MFC4265905.1"/>
    </source>
</evidence>
<comment type="caution">
    <text evidence="10">The sequence shown here is derived from an EMBL/GenBank/DDBJ whole genome shotgun (WGS) entry which is preliminary data.</text>
</comment>
<evidence type="ECO:0000256" key="8">
    <source>
        <dbReference type="SAM" id="MobiDB-lite"/>
    </source>
</evidence>
<feature type="transmembrane region" description="Helical" evidence="9">
    <location>
        <begin position="195"/>
        <end position="213"/>
    </location>
</feature>
<feature type="region of interest" description="Disordered" evidence="8">
    <location>
        <begin position="436"/>
        <end position="473"/>
    </location>
</feature>
<evidence type="ECO:0000256" key="2">
    <source>
        <dbReference type="ARBA" id="ARBA00022475"/>
    </source>
</evidence>
<organism evidence="10 11">
    <name type="scientific">Arthrobacter cryoconiti</name>
    <dbReference type="NCBI Taxonomy" id="748907"/>
    <lineage>
        <taxon>Bacteria</taxon>
        <taxon>Bacillati</taxon>
        <taxon>Actinomycetota</taxon>
        <taxon>Actinomycetes</taxon>
        <taxon>Micrococcales</taxon>
        <taxon>Micrococcaceae</taxon>
        <taxon>Arthrobacter</taxon>
    </lineage>
</organism>
<evidence type="ECO:0000256" key="5">
    <source>
        <dbReference type="ARBA" id="ARBA00022989"/>
    </source>
</evidence>
<evidence type="ECO:0000256" key="9">
    <source>
        <dbReference type="SAM" id="Phobius"/>
    </source>
</evidence>
<protein>
    <submittedName>
        <fullName evidence="10">Glycosyltransferase 87 family protein</fullName>
    </submittedName>
</protein>
<feature type="transmembrane region" description="Helical" evidence="9">
    <location>
        <begin position="380"/>
        <end position="401"/>
    </location>
</feature>
<dbReference type="RefSeq" id="WP_230068788.1">
    <property type="nucleotide sequence ID" value="NZ_BAABLL010000016.1"/>
</dbReference>
<feature type="transmembrane region" description="Helical" evidence="9">
    <location>
        <begin position="44"/>
        <end position="65"/>
    </location>
</feature>
<feature type="transmembrane region" description="Helical" evidence="9">
    <location>
        <begin position="144"/>
        <end position="163"/>
    </location>
</feature>
<evidence type="ECO:0000256" key="7">
    <source>
        <dbReference type="ARBA" id="ARBA00024033"/>
    </source>
</evidence>
<keyword evidence="5 9" id="KW-1133">Transmembrane helix</keyword>
<feature type="transmembrane region" description="Helical" evidence="9">
    <location>
        <begin position="407"/>
        <end position="427"/>
    </location>
</feature>
<feature type="transmembrane region" description="Helical" evidence="9">
    <location>
        <begin position="117"/>
        <end position="137"/>
    </location>
</feature>
<dbReference type="Proteomes" id="UP001595773">
    <property type="component" value="Unassembled WGS sequence"/>
</dbReference>
<keyword evidence="4 9" id="KW-0812">Transmembrane</keyword>